<accession>U5U6K3</accession>
<gene>
    <name evidence="1" type="primary">E36A</name>
    <name evidence="1" type="synonym">U80.5</name>
</gene>
<protein>
    <submittedName>
        <fullName evidence="1">Putative alpha chemokine ligand</fullName>
    </submittedName>
</protein>
<reference evidence="1" key="1">
    <citation type="journal article" date="2014" name="J. Virol.">
        <title>Elephant endotheliotropic herpesviruses EEHV1A, EEHV1B, and EEHV2 from cases of hemorrhagic disease are highly diverged from other mammalian herpesviruses and may form a new subfamily.</title>
        <authorList>
            <person name="Richman LK"/>
            <person name="Zong JC"/>
            <person name="Latimer EM"/>
            <person name="Lock J"/>
            <person name="Fleischer RC"/>
            <person name="Heaggans SY"/>
            <person name="Hayward GS."/>
        </authorList>
    </citation>
    <scope>NUCLEOTIDE SEQUENCE</scope>
    <source>
        <strain evidence="1">North American #NAP18 Kala</strain>
    </source>
</reference>
<evidence type="ECO:0000313" key="1">
    <source>
        <dbReference type="EMBL" id="AGZ17101.1"/>
    </source>
</evidence>
<name>U5U6K3_ELHV1</name>
<organism evidence="1">
    <name type="scientific">Elephant endotheliotropic herpesvirus 1A</name>
    <dbReference type="NCBI Taxonomy" id="759753"/>
    <lineage>
        <taxon>Viruses</taxon>
        <taxon>Duplodnaviria</taxon>
        <taxon>Heunggongvirae</taxon>
        <taxon>Peploviricota</taxon>
        <taxon>Herviviricetes</taxon>
        <taxon>Herpesvirales</taxon>
        <taxon>Orthoherpesviridae</taxon>
        <taxon>Betaherpesvirinae</taxon>
        <taxon>Proboscivirus</taxon>
        <taxon>Proboscivirus elephantidbeta1</taxon>
        <taxon>Elephantid herpesvirus 1</taxon>
    </lineage>
</organism>
<reference evidence="1" key="2">
    <citation type="submission" date="2014-07" db="EMBL/GenBank/DDBJ databases">
        <authorList>
            <person name="Zhang J.E."/>
            <person name="Yang H."/>
            <person name="Guo J."/>
            <person name="Deng Z."/>
            <person name="Luo H."/>
            <person name="Luo M."/>
            <person name="Zhao B."/>
        </authorList>
    </citation>
    <scope>NUCLEOTIDE SEQUENCE</scope>
    <source>
        <strain evidence="1">North American #NAP18 Kala</strain>
    </source>
</reference>
<dbReference type="EMBL" id="JX011080">
    <property type="protein sequence ID" value="AGZ17101.1"/>
    <property type="molecule type" value="Genomic_DNA"/>
</dbReference>
<proteinExistence type="predicted"/>
<sequence length="106" mass="12386">MKRIFCIFLVICIADTYLEPQIPFIIQSIDGHNMRKYSCLCKRYTTADVLTWNPDPNLVHTITPHNDTNGFMYTTIIVDPSNGNNNRFNEPRCVLTTPYYRQEIKP</sequence>